<dbReference type="GO" id="GO:0008081">
    <property type="term" value="F:phosphoric diester hydrolase activity"/>
    <property type="evidence" value="ECO:0007669"/>
    <property type="project" value="InterPro"/>
</dbReference>
<dbReference type="Gene3D" id="3.20.20.190">
    <property type="entry name" value="Phosphatidylinositol (PI) phosphodiesterase"/>
    <property type="match status" value="1"/>
</dbReference>
<dbReference type="InterPro" id="IPR051578">
    <property type="entry name" value="GDPD"/>
</dbReference>
<dbReference type="Proteomes" id="UP000639772">
    <property type="component" value="Chromosome 13"/>
</dbReference>
<dbReference type="EMBL" id="JADCNM010000013">
    <property type="protein sequence ID" value="KAG0455965.1"/>
    <property type="molecule type" value="Genomic_DNA"/>
</dbReference>
<reference evidence="1 2" key="1">
    <citation type="journal article" date="2020" name="Nat. Food">
        <title>A phased Vanilla planifolia genome enables genetic improvement of flavour and production.</title>
        <authorList>
            <person name="Hasing T."/>
            <person name="Tang H."/>
            <person name="Brym M."/>
            <person name="Khazi F."/>
            <person name="Huang T."/>
            <person name="Chambers A.H."/>
        </authorList>
    </citation>
    <scope>NUCLEOTIDE SEQUENCE [LARGE SCALE GENOMIC DNA]</scope>
    <source>
        <tissue evidence="1">Leaf</tissue>
    </source>
</reference>
<organism evidence="1 2">
    <name type="scientific">Vanilla planifolia</name>
    <name type="common">Vanilla</name>
    <dbReference type="NCBI Taxonomy" id="51239"/>
    <lineage>
        <taxon>Eukaryota</taxon>
        <taxon>Viridiplantae</taxon>
        <taxon>Streptophyta</taxon>
        <taxon>Embryophyta</taxon>
        <taxon>Tracheophyta</taxon>
        <taxon>Spermatophyta</taxon>
        <taxon>Magnoliopsida</taxon>
        <taxon>Liliopsida</taxon>
        <taxon>Asparagales</taxon>
        <taxon>Orchidaceae</taxon>
        <taxon>Vanilloideae</taxon>
        <taxon>Vanilleae</taxon>
        <taxon>Vanilla</taxon>
    </lineage>
</organism>
<dbReference type="OrthoDB" id="1058301at2759"/>
<proteinExistence type="predicted"/>
<evidence type="ECO:0000313" key="2">
    <source>
        <dbReference type="Proteomes" id="UP000639772"/>
    </source>
</evidence>
<evidence type="ECO:0008006" key="3">
    <source>
        <dbReference type="Google" id="ProtNLM"/>
    </source>
</evidence>
<accession>A0A835UCB0</accession>
<dbReference type="AlphaFoldDB" id="A0A835UCB0"/>
<comment type="caution">
    <text evidence="1">The sequence shown here is derived from an EMBL/GenBank/DDBJ whole genome shotgun (WGS) entry which is preliminary data.</text>
</comment>
<sequence length="127" mass="14000">MEIYRDRRRNSLEEALRLCLGSGLDGIVSDVRAVLRNPAAVAVIKEAKLRLLTYGGLNNTAEVVCLQQMMGIDGVIVDHVQEISEVVSGFVGVETVDAEEGGDDWRPKFSEGQMSFLRKLVAELVHE</sequence>
<dbReference type="PANTHER" id="PTHR22958">
    <property type="entry name" value="GLYCEROPHOSPHORYL DIESTER PHOSPHODIESTERASE"/>
    <property type="match status" value="1"/>
</dbReference>
<dbReference type="InterPro" id="IPR017946">
    <property type="entry name" value="PLC-like_Pdiesterase_TIM-brl"/>
</dbReference>
<evidence type="ECO:0000313" key="1">
    <source>
        <dbReference type="EMBL" id="KAG0455965.1"/>
    </source>
</evidence>
<name>A0A835UCB0_VANPL</name>
<gene>
    <name evidence="1" type="ORF">HPP92_023753</name>
</gene>
<dbReference type="GO" id="GO:0046475">
    <property type="term" value="P:glycerophospholipid catabolic process"/>
    <property type="evidence" value="ECO:0007669"/>
    <property type="project" value="TreeGrafter"/>
</dbReference>
<dbReference type="PANTHER" id="PTHR22958:SF1">
    <property type="entry name" value="GLYCEROPHOSPHOCHOLINE PHOSPHODIESTERASE GPCPD1"/>
    <property type="match status" value="1"/>
</dbReference>
<protein>
    <recommendedName>
        <fullName evidence="3">Glycerophosphodiester phosphodiesterase</fullName>
    </recommendedName>
</protein>